<dbReference type="EMBL" id="JAIWYP010000002">
    <property type="protein sequence ID" value="KAH3872303.1"/>
    <property type="molecule type" value="Genomic_DNA"/>
</dbReference>
<keyword evidence="2" id="KW-1185">Reference proteome</keyword>
<reference evidence="1" key="1">
    <citation type="journal article" date="2019" name="bioRxiv">
        <title>The Genome of the Zebra Mussel, Dreissena polymorpha: A Resource for Invasive Species Research.</title>
        <authorList>
            <person name="McCartney M.A."/>
            <person name="Auch B."/>
            <person name="Kono T."/>
            <person name="Mallez S."/>
            <person name="Zhang Y."/>
            <person name="Obille A."/>
            <person name="Becker A."/>
            <person name="Abrahante J.E."/>
            <person name="Garbe J."/>
            <person name="Badalamenti J.P."/>
            <person name="Herman A."/>
            <person name="Mangelson H."/>
            <person name="Liachko I."/>
            <person name="Sullivan S."/>
            <person name="Sone E.D."/>
            <person name="Koren S."/>
            <person name="Silverstein K.A.T."/>
            <person name="Beckman K.B."/>
            <person name="Gohl D.M."/>
        </authorList>
    </citation>
    <scope>NUCLEOTIDE SEQUENCE</scope>
    <source>
        <strain evidence="1">Duluth1</strain>
        <tissue evidence="1">Whole animal</tissue>
    </source>
</reference>
<dbReference type="Proteomes" id="UP000828390">
    <property type="component" value="Unassembled WGS sequence"/>
</dbReference>
<reference evidence="1" key="2">
    <citation type="submission" date="2020-11" db="EMBL/GenBank/DDBJ databases">
        <authorList>
            <person name="McCartney M.A."/>
            <person name="Auch B."/>
            <person name="Kono T."/>
            <person name="Mallez S."/>
            <person name="Becker A."/>
            <person name="Gohl D.M."/>
            <person name="Silverstein K.A.T."/>
            <person name="Koren S."/>
            <person name="Bechman K.B."/>
            <person name="Herman A."/>
            <person name="Abrahante J.E."/>
            <person name="Garbe J."/>
        </authorList>
    </citation>
    <scope>NUCLEOTIDE SEQUENCE</scope>
    <source>
        <strain evidence="1">Duluth1</strain>
        <tissue evidence="1">Whole animal</tissue>
    </source>
</reference>
<comment type="caution">
    <text evidence="1">The sequence shown here is derived from an EMBL/GenBank/DDBJ whole genome shotgun (WGS) entry which is preliminary data.</text>
</comment>
<proteinExistence type="predicted"/>
<protein>
    <submittedName>
        <fullName evidence="1">Uncharacterized protein</fullName>
    </submittedName>
</protein>
<evidence type="ECO:0000313" key="2">
    <source>
        <dbReference type="Proteomes" id="UP000828390"/>
    </source>
</evidence>
<gene>
    <name evidence="1" type="ORF">DPMN_035518</name>
</gene>
<evidence type="ECO:0000313" key="1">
    <source>
        <dbReference type="EMBL" id="KAH3872303.1"/>
    </source>
</evidence>
<organism evidence="1 2">
    <name type="scientific">Dreissena polymorpha</name>
    <name type="common">Zebra mussel</name>
    <name type="synonym">Mytilus polymorpha</name>
    <dbReference type="NCBI Taxonomy" id="45954"/>
    <lineage>
        <taxon>Eukaryota</taxon>
        <taxon>Metazoa</taxon>
        <taxon>Spiralia</taxon>
        <taxon>Lophotrochozoa</taxon>
        <taxon>Mollusca</taxon>
        <taxon>Bivalvia</taxon>
        <taxon>Autobranchia</taxon>
        <taxon>Heteroconchia</taxon>
        <taxon>Euheterodonta</taxon>
        <taxon>Imparidentia</taxon>
        <taxon>Neoheterodontei</taxon>
        <taxon>Myida</taxon>
        <taxon>Dreissenoidea</taxon>
        <taxon>Dreissenidae</taxon>
        <taxon>Dreissena</taxon>
    </lineage>
</organism>
<name>A0A9D4M8Y4_DREPO</name>
<sequence length="106" mass="12246">MSFNPSKCEVMHISKKRHPIKSEYLSWSEARTCKGRQIPWCDYLRELVLETTCSCSHPEGKQQSRLPEAQPVQLPTHCQRTYILHLSASNTGVRCYCMGCSHPNMY</sequence>
<accession>A0A9D4M8Y4</accession>
<dbReference type="AlphaFoldDB" id="A0A9D4M8Y4"/>